<evidence type="ECO:0000256" key="13">
    <source>
        <dbReference type="ARBA" id="ARBA00023237"/>
    </source>
</evidence>
<keyword evidence="5" id="KW-0410">Iron transport</keyword>
<keyword evidence="3 14" id="KW-0813">Transport</keyword>
<evidence type="ECO:0000313" key="20">
    <source>
        <dbReference type="Proteomes" id="UP000070282"/>
    </source>
</evidence>
<dbReference type="Proteomes" id="UP000070282">
    <property type="component" value="Unassembled WGS sequence"/>
</dbReference>
<feature type="domain" description="TonB-dependent receptor-like beta-barrel" evidence="17">
    <location>
        <begin position="275"/>
        <end position="691"/>
    </location>
</feature>
<dbReference type="Gene3D" id="2.40.170.20">
    <property type="entry name" value="TonB-dependent receptor, beta-barrel domain"/>
    <property type="match status" value="1"/>
</dbReference>
<evidence type="ECO:0000313" key="19">
    <source>
        <dbReference type="EMBL" id="KXO07083.1"/>
    </source>
</evidence>
<comment type="similarity">
    <text evidence="2 14 15">Belongs to the TonB-dependent receptor family.</text>
</comment>
<proteinExistence type="inferred from homology"/>
<dbReference type="EMBL" id="LOCO01000026">
    <property type="protein sequence ID" value="KXO07083.1"/>
    <property type="molecule type" value="Genomic_DNA"/>
</dbReference>
<dbReference type="Gene3D" id="2.170.130.10">
    <property type="entry name" value="TonB-dependent receptor, plug domain"/>
    <property type="match status" value="1"/>
</dbReference>
<dbReference type="InterPro" id="IPR012910">
    <property type="entry name" value="Plug_dom"/>
</dbReference>
<dbReference type="GO" id="GO:0015344">
    <property type="term" value="F:siderophore uptake transmembrane transporter activity"/>
    <property type="evidence" value="ECO:0007669"/>
    <property type="project" value="TreeGrafter"/>
</dbReference>
<keyword evidence="13 14" id="KW-0998">Cell outer membrane</keyword>
<evidence type="ECO:0000256" key="16">
    <source>
        <dbReference type="SAM" id="SignalP"/>
    </source>
</evidence>
<evidence type="ECO:0000256" key="15">
    <source>
        <dbReference type="RuleBase" id="RU003357"/>
    </source>
</evidence>
<evidence type="ECO:0000259" key="18">
    <source>
        <dbReference type="Pfam" id="PF07715"/>
    </source>
</evidence>
<dbReference type="PANTHER" id="PTHR32552">
    <property type="entry name" value="FERRICHROME IRON RECEPTOR-RELATED"/>
    <property type="match status" value="1"/>
</dbReference>
<keyword evidence="6 14" id="KW-0812">Transmembrane</keyword>
<evidence type="ECO:0000256" key="4">
    <source>
        <dbReference type="ARBA" id="ARBA00022452"/>
    </source>
</evidence>
<evidence type="ECO:0000256" key="3">
    <source>
        <dbReference type="ARBA" id="ARBA00022448"/>
    </source>
</evidence>
<dbReference type="PATRIC" id="fig|1306954.6.peg.2145"/>
<evidence type="ECO:0000256" key="8">
    <source>
        <dbReference type="ARBA" id="ARBA00023004"/>
    </source>
</evidence>
<dbReference type="Pfam" id="PF00593">
    <property type="entry name" value="TonB_dep_Rec_b-barrel"/>
    <property type="match status" value="1"/>
</dbReference>
<organism evidence="19 20">
    <name type="scientific">Marinobacter excellens LAMA 842</name>
    <dbReference type="NCBI Taxonomy" id="1306954"/>
    <lineage>
        <taxon>Bacteria</taxon>
        <taxon>Pseudomonadati</taxon>
        <taxon>Pseudomonadota</taxon>
        <taxon>Gammaproteobacteria</taxon>
        <taxon>Pseudomonadales</taxon>
        <taxon>Marinobacteraceae</taxon>
        <taxon>Marinobacter</taxon>
    </lineage>
</organism>
<dbReference type="PROSITE" id="PS52016">
    <property type="entry name" value="TONB_DEPENDENT_REC_3"/>
    <property type="match status" value="1"/>
</dbReference>
<gene>
    <name evidence="19" type="ORF">J122_3578</name>
</gene>
<dbReference type="InterPro" id="IPR039426">
    <property type="entry name" value="TonB-dep_rcpt-like"/>
</dbReference>
<keyword evidence="10 15" id="KW-0798">TonB box</keyword>
<keyword evidence="4 14" id="KW-1134">Transmembrane beta strand</keyword>
<keyword evidence="9" id="KW-0406">Ion transport</keyword>
<dbReference type="GO" id="GO:0009279">
    <property type="term" value="C:cell outer membrane"/>
    <property type="evidence" value="ECO:0007669"/>
    <property type="project" value="UniProtKB-SubCell"/>
</dbReference>
<dbReference type="CDD" id="cd01347">
    <property type="entry name" value="ligand_gated_channel"/>
    <property type="match status" value="1"/>
</dbReference>
<dbReference type="NCBIfam" id="TIGR01783">
    <property type="entry name" value="TonB-siderophor"/>
    <property type="match status" value="1"/>
</dbReference>
<evidence type="ECO:0000259" key="17">
    <source>
        <dbReference type="Pfam" id="PF00593"/>
    </source>
</evidence>
<keyword evidence="11 14" id="KW-0472">Membrane</keyword>
<evidence type="ECO:0000256" key="10">
    <source>
        <dbReference type="ARBA" id="ARBA00023077"/>
    </source>
</evidence>
<evidence type="ECO:0000256" key="11">
    <source>
        <dbReference type="ARBA" id="ARBA00023136"/>
    </source>
</evidence>
<sequence length="725" mass="79263">MSRFPTPALRRNALATAVCLASFPAVAAAQTGEPATLDAIDVSAERGVLSTESTGSYLSGATTTSMKMELSHRETPQAVTVITREQMDDFAQNSVNDVLEGTTGVTVESVETDRTYYTSRGFDINNFQYDGVGMPAVYDNIQGELDTAFLDRVEVVRGANGLMTGSGSPAATVNFIRKRPTEDTQASVRVTGGSWDQKRIVGDVAGAVTDSGKVRGRVVAGYEDKNSYLDRYSNEKKMFYGAIEADLTDTTLLTAGHAIQTSDTDSPLWGALPLFFTDGTATEFTRSTSTSSDWSYWDNTLHNSFVELQQQLANGWRAQGTVSRLESDSDSELFYQFGTPDPDTGEGLMAYASQYDLNVEQWVVDAFAIGPFNLGNRTHELVLGATWSRSETVDESRYGQGIGDPLPPLNEWGGNYPKPAFTNGVDGSDWTDRETAGYAAARWSLTDRLTAITGLRMTWIDSKGTSYGNTKTTRYNAVETPYAGLIFDLNRNHSVYASYTEIFTPQTELDINRSRLDPIDGVNYELGLKSEFLDDRVNTTVALFQTEQKNVAEAAGTFEGTQDAYYRAVDGLKSQGVELEFVGDVTDRVQLFAGYTYVDIEDNEGRSAKSFVPEHLAQFRGTWKVPGIEGLQLGSKVRWQSAISQEQGVATTGPNAGTTIVTEQGSYAVIDLMASYDFARNWNATLNVNNVTDEKYIESLKKFGTSAQGFYGAPANASITVSWVY</sequence>
<dbReference type="InterPro" id="IPR036942">
    <property type="entry name" value="Beta-barrel_TonB_sf"/>
</dbReference>
<evidence type="ECO:0000256" key="9">
    <source>
        <dbReference type="ARBA" id="ARBA00023065"/>
    </source>
</evidence>
<evidence type="ECO:0000256" key="2">
    <source>
        <dbReference type="ARBA" id="ARBA00009810"/>
    </source>
</evidence>
<dbReference type="AlphaFoldDB" id="A0A137S3S2"/>
<comment type="caution">
    <text evidence="19">The sequence shown here is derived from an EMBL/GenBank/DDBJ whole genome shotgun (WGS) entry which is preliminary data.</text>
</comment>
<reference evidence="20" key="1">
    <citation type="submission" date="2015-12" db="EMBL/GenBank/DDBJ databases">
        <authorList>
            <person name="Lima A."/>
            <person name="Farahani Zayas N."/>
            <person name="Castro Da Silva M.A."/>
            <person name="Cabral A."/>
            <person name="Pessatti M.L."/>
        </authorList>
    </citation>
    <scope>NUCLEOTIDE SEQUENCE [LARGE SCALE GENOMIC DNA]</scope>
    <source>
        <strain evidence="20">LAMA 842</strain>
    </source>
</reference>
<dbReference type="InterPro" id="IPR000531">
    <property type="entry name" value="Beta-barrel_TonB"/>
</dbReference>
<dbReference type="InterPro" id="IPR037066">
    <property type="entry name" value="Plug_dom_sf"/>
</dbReference>
<comment type="subcellular location">
    <subcellularLocation>
        <location evidence="1 14">Cell outer membrane</location>
        <topology evidence="1 14">Multi-pass membrane protein</topology>
    </subcellularLocation>
</comment>
<feature type="signal peptide" evidence="16">
    <location>
        <begin position="1"/>
        <end position="27"/>
    </location>
</feature>
<dbReference type="SUPFAM" id="SSF56935">
    <property type="entry name" value="Porins"/>
    <property type="match status" value="1"/>
</dbReference>
<evidence type="ECO:0000256" key="5">
    <source>
        <dbReference type="ARBA" id="ARBA00022496"/>
    </source>
</evidence>
<keyword evidence="7 16" id="KW-0732">Signal</keyword>
<keyword evidence="20" id="KW-1185">Reference proteome</keyword>
<protein>
    <submittedName>
        <fullName evidence="19">Outer membrane receptor for ferric coprogen and ferric-rhodotorulic acid</fullName>
    </submittedName>
</protein>
<accession>A0A137S3S2</accession>
<evidence type="ECO:0000256" key="7">
    <source>
        <dbReference type="ARBA" id="ARBA00022729"/>
    </source>
</evidence>
<feature type="chain" id="PRO_5007480176" evidence="16">
    <location>
        <begin position="28"/>
        <end position="725"/>
    </location>
</feature>
<dbReference type="InterPro" id="IPR010105">
    <property type="entry name" value="TonB_sidphr_rcpt"/>
</dbReference>
<keyword evidence="12 19" id="KW-0675">Receptor</keyword>
<feature type="domain" description="TonB-dependent receptor plug" evidence="18">
    <location>
        <begin position="72"/>
        <end position="171"/>
    </location>
</feature>
<dbReference type="GO" id="GO:0038023">
    <property type="term" value="F:signaling receptor activity"/>
    <property type="evidence" value="ECO:0007669"/>
    <property type="project" value="InterPro"/>
</dbReference>
<evidence type="ECO:0000256" key="14">
    <source>
        <dbReference type="PROSITE-ProRule" id="PRU01360"/>
    </source>
</evidence>
<evidence type="ECO:0000256" key="6">
    <source>
        <dbReference type="ARBA" id="ARBA00022692"/>
    </source>
</evidence>
<keyword evidence="8" id="KW-0408">Iron</keyword>
<evidence type="ECO:0000256" key="1">
    <source>
        <dbReference type="ARBA" id="ARBA00004571"/>
    </source>
</evidence>
<dbReference type="FunFam" id="2.170.130.10:FF:000010">
    <property type="entry name" value="Ferripyoverdine receptor"/>
    <property type="match status" value="1"/>
</dbReference>
<dbReference type="Pfam" id="PF07715">
    <property type="entry name" value="Plug"/>
    <property type="match status" value="1"/>
</dbReference>
<dbReference type="GO" id="GO:0015891">
    <property type="term" value="P:siderophore transport"/>
    <property type="evidence" value="ECO:0007669"/>
    <property type="project" value="InterPro"/>
</dbReference>
<evidence type="ECO:0000256" key="12">
    <source>
        <dbReference type="ARBA" id="ARBA00023170"/>
    </source>
</evidence>
<dbReference type="PANTHER" id="PTHR32552:SF74">
    <property type="entry name" value="HYDROXAMATE SIDEROPHORE RECEPTOR FHUE"/>
    <property type="match status" value="1"/>
</dbReference>
<name>A0A137S3S2_9GAMM</name>